<proteinExistence type="predicted"/>
<protein>
    <submittedName>
        <fullName evidence="1">Uncharacterized protein</fullName>
    </submittedName>
</protein>
<reference evidence="1 2" key="1">
    <citation type="submission" date="2018-07" db="EMBL/GenBank/DDBJ databases">
        <title>Mechanisms of high-level aminoglycoside resistance among Gram-negative pathogens in Brazil.</title>
        <authorList>
            <person name="Ballaben A.S."/>
            <person name="Darini A.L.C."/>
            <person name="Doi Y."/>
        </authorList>
    </citation>
    <scope>NUCLEOTIDE SEQUENCE [LARGE SCALE GENOMIC DNA]</scope>
    <source>
        <strain evidence="1 2">B2-305</strain>
    </source>
</reference>
<comment type="caution">
    <text evidence="1">The sequence shown here is derived from an EMBL/GenBank/DDBJ whole genome shotgun (WGS) entry which is preliminary data.</text>
</comment>
<name>A0A367M7W0_PSEAI</name>
<evidence type="ECO:0000313" key="2">
    <source>
        <dbReference type="Proteomes" id="UP000253594"/>
    </source>
</evidence>
<dbReference type="EMBL" id="QORE01000644">
    <property type="protein sequence ID" value="RCI73342.1"/>
    <property type="molecule type" value="Genomic_DNA"/>
</dbReference>
<organism evidence="1 2">
    <name type="scientific">Pseudomonas aeruginosa</name>
    <dbReference type="NCBI Taxonomy" id="287"/>
    <lineage>
        <taxon>Bacteria</taxon>
        <taxon>Pseudomonadati</taxon>
        <taxon>Pseudomonadota</taxon>
        <taxon>Gammaproteobacteria</taxon>
        <taxon>Pseudomonadales</taxon>
        <taxon>Pseudomonadaceae</taxon>
        <taxon>Pseudomonas</taxon>
    </lineage>
</organism>
<dbReference type="AlphaFoldDB" id="A0A367M7W0"/>
<sequence length="177" mass="19339">MTEPSIATIRDEVLIAEHLATAQRLRIQIHTAHPFHKNPLFGDWAVTGVFENQEQYVGPLSELGLQLVPSAGLATVKSLPGHRSLMPEAYKALQALKDQAAAVTLSLNDPAAGKSSLKQAQQAMQECQPWTNWIVRAVLKKGQVVPITDTDEHWLENEFAGFSATPILPIRSAPCEA</sequence>
<evidence type="ECO:0000313" key="1">
    <source>
        <dbReference type="EMBL" id="RCI73342.1"/>
    </source>
</evidence>
<accession>A0A367M7W0</accession>
<gene>
    <name evidence="1" type="ORF">DT376_18850</name>
</gene>
<dbReference type="Proteomes" id="UP000253594">
    <property type="component" value="Unassembled WGS sequence"/>
</dbReference>